<evidence type="ECO:0008006" key="5">
    <source>
        <dbReference type="Google" id="ProtNLM"/>
    </source>
</evidence>
<evidence type="ECO:0000256" key="1">
    <source>
        <dbReference type="SAM" id="MobiDB-lite"/>
    </source>
</evidence>
<comment type="caution">
    <text evidence="3">The sequence shown here is derived from an EMBL/GenBank/DDBJ whole genome shotgun (WGS) entry which is preliminary data.</text>
</comment>
<keyword evidence="2" id="KW-1133">Transmembrane helix</keyword>
<protein>
    <recommendedName>
        <fullName evidence="5">Protein YIPF</fullName>
    </recommendedName>
</protein>
<accession>A0ABQ9YA14</accession>
<sequence>MTTLPYPFDNSSPPPESSSFDVSQLDDSNLLSLEGNLYAPDIDPKKNRSPVTDEDQLDSLKAPPTSIPQDNFDISGPFEDPTFTIRDLIRLKFWQHYYDVNTKTVVTRLFHSLLPHKAALYENVTSTKPDLYGPFWIATTVLFAISFFGNLSSLIRNAIKPSEKPWAFNFAAIGFGAILCYTITFLIPFLFALPTYFYRKSEAAKKHSHIVCLHSLHLSKLFFILADIYGYSLAPQFAISILTLIPSRTFTVILSIISCGYALFITTINTTKLVPLLFIFLDSLRRHFHTYGSSYFWGSMLSSMSPKQCS</sequence>
<gene>
    <name evidence="3" type="ORF">BLNAU_4515</name>
</gene>
<dbReference type="InterPro" id="IPR039765">
    <property type="entry name" value="Yip5/YIPF1/YIPF2"/>
</dbReference>
<evidence type="ECO:0000313" key="4">
    <source>
        <dbReference type="Proteomes" id="UP001281761"/>
    </source>
</evidence>
<reference evidence="3 4" key="1">
    <citation type="journal article" date="2022" name="bioRxiv">
        <title>Genomics of Preaxostyla Flagellates Illuminates Evolutionary Transitions and the Path Towards Mitochondrial Loss.</title>
        <authorList>
            <person name="Novak L.V.F."/>
            <person name="Treitli S.C."/>
            <person name="Pyrih J."/>
            <person name="Halakuc P."/>
            <person name="Pipaliya S.V."/>
            <person name="Vacek V."/>
            <person name="Brzon O."/>
            <person name="Soukal P."/>
            <person name="Eme L."/>
            <person name="Dacks J.B."/>
            <person name="Karnkowska A."/>
            <person name="Elias M."/>
            <person name="Hampl V."/>
        </authorList>
    </citation>
    <scope>NUCLEOTIDE SEQUENCE [LARGE SCALE GENOMIC DNA]</scope>
    <source>
        <strain evidence="3">NAU3</strain>
        <tissue evidence="3">Gut</tissue>
    </source>
</reference>
<name>A0ABQ9YA14_9EUKA</name>
<evidence type="ECO:0000313" key="3">
    <source>
        <dbReference type="EMBL" id="KAK2960617.1"/>
    </source>
</evidence>
<dbReference type="EMBL" id="JARBJD010000022">
    <property type="protein sequence ID" value="KAK2960617.1"/>
    <property type="molecule type" value="Genomic_DNA"/>
</dbReference>
<organism evidence="3 4">
    <name type="scientific">Blattamonas nauphoetae</name>
    <dbReference type="NCBI Taxonomy" id="2049346"/>
    <lineage>
        <taxon>Eukaryota</taxon>
        <taxon>Metamonada</taxon>
        <taxon>Preaxostyla</taxon>
        <taxon>Oxymonadida</taxon>
        <taxon>Blattamonas</taxon>
    </lineage>
</organism>
<dbReference type="Proteomes" id="UP001281761">
    <property type="component" value="Unassembled WGS sequence"/>
</dbReference>
<proteinExistence type="predicted"/>
<keyword evidence="2" id="KW-0472">Membrane</keyword>
<feature type="region of interest" description="Disordered" evidence="1">
    <location>
        <begin position="1"/>
        <end position="71"/>
    </location>
</feature>
<feature type="transmembrane region" description="Helical" evidence="2">
    <location>
        <begin position="135"/>
        <end position="155"/>
    </location>
</feature>
<keyword evidence="4" id="KW-1185">Reference proteome</keyword>
<feature type="transmembrane region" description="Helical" evidence="2">
    <location>
        <begin position="167"/>
        <end position="198"/>
    </location>
</feature>
<evidence type="ECO:0000256" key="2">
    <source>
        <dbReference type="SAM" id="Phobius"/>
    </source>
</evidence>
<feature type="transmembrane region" description="Helical" evidence="2">
    <location>
        <begin position="252"/>
        <end position="281"/>
    </location>
</feature>
<feature type="compositionally biased region" description="Polar residues" evidence="1">
    <location>
        <begin position="17"/>
        <end position="31"/>
    </location>
</feature>
<dbReference type="PANTHER" id="PTHR12822">
    <property type="entry name" value="PROTEIN YIPF"/>
    <property type="match status" value="1"/>
</dbReference>
<dbReference type="PANTHER" id="PTHR12822:SF2">
    <property type="entry name" value="PROTEIN YIPF"/>
    <property type="match status" value="1"/>
</dbReference>
<keyword evidence="2" id="KW-0812">Transmembrane</keyword>